<sequence>MKKRLLVYEKEKIEEFICKVESEKGKVFPVSYLTDKNVNLKYNGINDEECFVLDITALVMSLNERKGLQLIYESWINALNEENEDCIEYCVEREYLFQACELFHYYFETDEVDVKKDVEETVTEEKSIVEYEKREFDDLMDNFKIQLYGHERFKKNLKNQLKAYILLHRMKRKKIFSILLCGKSGIGKTEVGRILQKAMYPEEPPIKINFGNYSGKGSLWSLIGSPKGYMGSETGGELTNKITNSKSKIIIIDELDKADATIFNFFYEMLEDGQYTDLVGKVVDLDGYIVIFTANLDSSNFQEMIPEPLFSRFDMTYEFQQLTTEDKKRFVSEFIDVLIAEYEENIGQLNNKNIKDELMKKSYHTYTNVRLIKRDVMNAFVELVDVNNIWNDYTE</sequence>
<dbReference type="PANTHER" id="PTHR11638">
    <property type="entry name" value="ATP-DEPENDENT CLP PROTEASE"/>
    <property type="match status" value="1"/>
</dbReference>
<dbReference type="SUPFAM" id="SSF52540">
    <property type="entry name" value="P-loop containing nucleoside triphosphate hydrolases"/>
    <property type="match status" value="1"/>
</dbReference>
<dbReference type="InterPro" id="IPR003959">
    <property type="entry name" value="ATPase_AAA_core"/>
</dbReference>
<dbReference type="GO" id="GO:0034605">
    <property type="term" value="P:cellular response to heat"/>
    <property type="evidence" value="ECO:0007669"/>
    <property type="project" value="TreeGrafter"/>
</dbReference>
<evidence type="ECO:0000259" key="3">
    <source>
        <dbReference type="SMART" id="SM00382"/>
    </source>
</evidence>
<dbReference type="InterPro" id="IPR027417">
    <property type="entry name" value="P-loop_NTPase"/>
</dbReference>
<dbReference type="RefSeq" id="WP_154268152.1">
    <property type="nucleotide sequence ID" value="NZ_WKQO01000002.1"/>
</dbReference>
<dbReference type="Gene3D" id="3.40.50.300">
    <property type="entry name" value="P-loop containing nucleotide triphosphate hydrolases"/>
    <property type="match status" value="1"/>
</dbReference>
<evidence type="ECO:0000256" key="2">
    <source>
        <dbReference type="ARBA" id="ARBA00022840"/>
    </source>
</evidence>
<dbReference type="InterPro" id="IPR001270">
    <property type="entry name" value="ClpA/B"/>
</dbReference>
<dbReference type="PRINTS" id="PR00300">
    <property type="entry name" value="CLPPROTEASEA"/>
</dbReference>
<proteinExistence type="predicted"/>
<reference evidence="4 5" key="1">
    <citation type="journal article" date="2019" name="Nat. Med.">
        <title>A library of human gut bacterial isolates paired with longitudinal multiomics data enables mechanistic microbiome research.</title>
        <authorList>
            <person name="Poyet M."/>
            <person name="Groussin M."/>
            <person name="Gibbons S.M."/>
            <person name="Avila-Pacheco J."/>
            <person name="Jiang X."/>
            <person name="Kearney S.M."/>
            <person name="Perrotta A.R."/>
            <person name="Berdy B."/>
            <person name="Zhao S."/>
            <person name="Lieberman T.D."/>
            <person name="Swanson P.K."/>
            <person name="Smith M."/>
            <person name="Roesemann S."/>
            <person name="Alexander J.E."/>
            <person name="Rich S.A."/>
            <person name="Livny J."/>
            <person name="Vlamakis H."/>
            <person name="Clish C."/>
            <person name="Bullock K."/>
            <person name="Deik A."/>
            <person name="Scott J."/>
            <person name="Pierce K.A."/>
            <person name="Xavier R.J."/>
            <person name="Alm E.J."/>
        </authorList>
    </citation>
    <scope>NUCLEOTIDE SEQUENCE [LARGE SCALE GENOMIC DNA]</scope>
    <source>
        <strain evidence="4 5">BIOML-A5</strain>
    </source>
</reference>
<name>A0A7X2M8P8_9FIRM</name>
<comment type="caution">
    <text evidence="4">The sequence shown here is derived from an EMBL/GenBank/DDBJ whole genome shotgun (WGS) entry which is preliminary data.</text>
</comment>
<evidence type="ECO:0000256" key="1">
    <source>
        <dbReference type="ARBA" id="ARBA00022741"/>
    </source>
</evidence>
<keyword evidence="2" id="KW-0067">ATP-binding</keyword>
<feature type="domain" description="AAA+ ATPase" evidence="3">
    <location>
        <begin position="174"/>
        <end position="323"/>
    </location>
</feature>
<evidence type="ECO:0000313" key="4">
    <source>
        <dbReference type="EMBL" id="MSD26000.1"/>
    </source>
</evidence>
<dbReference type="EMBL" id="WKQV01000002">
    <property type="protein sequence ID" value="MSD26000.1"/>
    <property type="molecule type" value="Genomic_DNA"/>
</dbReference>
<gene>
    <name evidence="4" type="ORF">GKE44_02165</name>
</gene>
<dbReference type="Pfam" id="PF07724">
    <property type="entry name" value="AAA_2"/>
    <property type="match status" value="1"/>
</dbReference>
<dbReference type="InterPro" id="IPR050130">
    <property type="entry name" value="ClpA_ClpB"/>
</dbReference>
<dbReference type="GO" id="GO:0005524">
    <property type="term" value="F:ATP binding"/>
    <property type="evidence" value="ECO:0007669"/>
    <property type="project" value="UniProtKB-KW"/>
</dbReference>
<protein>
    <submittedName>
        <fullName evidence="4">AAA domain-containing protein</fullName>
    </submittedName>
</protein>
<dbReference type="GO" id="GO:0005737">
    <property type="term" value="C:cytoplasm"/>
    <property type="evidence" value="ECO:0007669"/>
    <property type="project" value="TreeGrafter"/>
</dbReference>
<organism evidence="4 5">
    <name type="scientific">Agathobacter rectalis</name>
    <dbReference type="NCBI Taxonomy" id="39491"/>
    <lineage>
        <taxon>Bacteria</taxon>
        <taxon>Bacillati</taxon>
        <taxon>Bacillota</taxon>
        <taxon>Clostridia</taxon>
        <taxon>Lachnospirales</taxon>
        <taxon>Lachnospiraceae</taxon>
        <taxon>Agathobacter</taxon>
    </lineage>
</organism>
<accession>A0A7X2M8P8</accession>
<dbReference type="PANTHER" id="PTHR11638:SF18">
    <property type="entry name" value="HEAT SHOCK PROTEIN 104"/>
    <property type="match status" value="1"/>
</dbReference>
<keyword evidence="1" id="KW-0547">Nucleotide-binding</keyword>
<dbReference type="SMART" id="SM00382">
    <property type="entry name" value="AAA"/>
    <property type="match status" value="1"/>
</dbReference>
<dbReference type="AlphaFoldDB" id="A0A7X2M8P8"/>
<dbReference type="Proteomes" id="UP000465607">
    <property type="component" value="Unassembled WGS sequence"/>
</dbReference>
<dbReference type="InterPro" id="IPR003593">
    <property type="entry name" value="AAA+_ATPase"/>
</dbReference>
<dbReference type="GO" id="GO:0016887">
    <property type="term" value="F:ATP hydrolysis activity"/>
    <property type="evidence" value="ECO:0007669"/>
    <property type="project" value="InterPro"/>
</dbReference>
<evidence type="ECO:0000313" key="5">
    <source>
        <dbReference type="Proteomes" id="UP000465607"/>
    </source>
</evidence>